<dbReference type="OrthoDB" id="8573660at2759"/>
<evidence type="ECO:0000256" key="5">
    <source>
        <dbReference type="ARBA" id="ARBA00022759"/>
    </source>
</evidence>
<comment type="similarity">
    <text evidence="2 8">Belongs to the pancreatic ribonuclease family.</text>
</comment>
<keyword evidence="5 8" id="KW-0255">Endonuclease</keyword>
<dbReference type="KEGG" id="bspl:114864921"/>
<reference evidence="11" key="1">
    <citation type="submission" date="2025-08" db="UniProtKB">
        <authorList>
            <consortium name="RefSeq"/>
        </authorList>
    </citation>
    <scope>IDENTIFICATION</scope>
</reference>
<evidence type="ECO:0000256" key="3">
    <source>
        <dbReference type="ARBA" id="ARBA00022525"/>
    </source>
</evidence>
<keyword evidence="4 8" id="KW-0540">Nuclease</keyword>
<dbReference type="PANTHER" id="PTHR11437">
    <property type="entry name" value="RIBONUCLEASE"/>
    <property type="match status" value="1"/>
</dbReference>
<evidence type="ECO:0000313" key="10">
    <source>
        <dbReference type="Proteomes" id="UP000515150"/>
    </source>
</evidence>
<keyword evidence="10" id="KW-1185">Reference proteome</keyword>
<protein>
    <submittedName>
        <fullName evidence="11">Ribonuclease-like 3</fullName>
    </submittedName>
</protein>
<dbReference type="InterPro" id="IPR001427">
    <property type="entry name" value="RNaseA"/>
</dbReference>
<evidence type="ECO:0000256" key="6">
    <source>
        <dbReference type="ARBA" id="ARBA00022801"/>
    </source>
</evidence>
<dbReference type="InParanoid" id="A0A6P7NW48"/>
<dbReference type="InterPro" id="IPR036816">
    <property type="entry name" value="RNaseA-like_dom_sf"/>
</dbReference>
<organism evidence="10 11">
    <name type="scientific">Betta splendens</name>
    <name type="common">Siamese fighting fish</name>
    <dbReference type="NCBI Taxonomy" id="158456"/>
    <lineage>
        <taxon>Eukaryota</taxon>
        <taxon>Metazoa</taxon>
        <taxon>Chordata</taxon>
        <taxon>Craniata</taxon>
        <taxon>Vertebrata</taxon>
        <taxon>Euteleostomi</taxon>
        <taxon>Actinopterygii</taxon>
        <taxon>Neopterygii</taxon>
        <taxon>Teleostei</taxon>
        <taxon>Neoteleostei</taxon>
        <taxon>Acanthomorphata</taxon>
        <taxon>Anabantaria</taxon>
        <taxon>Anabantiformes</taxon>
        <taxon>Anabantoidei</taxon>
        <taxon>Osphronemidae</taxon>
        <taxon>Betta</taxon>
    </lineage>
</organism>
<evidence type="ECO:0000256" key="2">
    <source>
        <dbReference type="ARBA" id="ARBA00005600"/>
    </source>
</evidence>
<evidence type="ECO:0000259" key="9">
    <source>
        <dbReference type="SMART" id="SM00092"/>
    </source>
</evidence>
<evidence type="ECO:0000256" key="8">
    <source>
        <dbReference type="RuleBase" id="RU000651"/>
    </source>
</evidence>
<proteinExistence type="inferred from homology"/>
<dbReference type="GO" id="GO:0050829">
    <property type="term" value="P:defense response to Gram-negative bacterium"/>
    <property type="evidence" value="ECO:0007669"/>
    <property type="project" value="TreeGrafter"/>
</dbReference>
<dbReference type="CDD" id="cd06265">
    <property type="entry name" value="RNase_A_canonical"/>
    <property type="match status" value="1"/>
</dbReference>
<dbReference type="GO" id="GO:0005576">
    <property type="term" value="C:extracellular region"/>
    <property type="evidence" value="ECO:0007669"/>
    <property type="project" value="UniProtKB-SubCell"/>
</dbReference>
<keyword evidence="7" id="KW-1015">Disulfide bond</keyword>
<dbReference type="InterPro" id="IPR023412">
    <property type="entry name" value="RNaseA_domain"/>
</dbReference>
<keyword evidence="3" id="KW-0964">Secreted</keyword>
<evidence type="ECO:0000313" key="11">
    <source>
        <dbReference type="RefSeq" id="XP_029021769.1"/>
    </source>
</evidence>
<dbReference type="GO" id="GO:0016787">
    <property type="term" value="F:hydrolase activity"/>
    <property type="evidence" value="ECO:0007669"/>
    <property type="project" value="UniProtKB-KW"/>
</dbReference>
<dbReference type="GO" id="GO:0004540">
    <property type="term" value="F:RNA nuclease activity"/>
    <property type="evidence" value="ECO:0007669"/>
    <property type="project" value="TreeGrafter"/>
</dbReference>
<evidence type="ECO:0000256" key="7">
    <source>
        <dbReference type="ARBA" id="ARBA00023157"/>
    </source>
</evidence>
<dbReference type="SUPFAM" id="SSF54076">
    <property type="entry name" value="RNase A-like"/>
    <property type="match status" value="1"/>
</dbReference>
<dbReference type="GO" id="GO:0001525">
    <property type="term" value="P:angiogenesis"/>
    <property type="evidence" value="ECO:0007669"/>
    <property type="project" value="TreeGrafter"/>
</dbReference>
<dbReference type="Pfam" id="PF00074">
    <property type="entry name" value="RnaseA"/>
    <property type="match status" value="1"/>
</dbReference>
<dbReference type="InterPro" id="IPR023411">
    <property type="entry name" value="RNaseA_AS"/>
</dbReference>
<dbReference type="AlphaFoldDB" id="A0A6P7NW48"/>
<gene>
    <name evidence="11" type="primary">LOC114864921</name>
</gene>
<evidence type="ECO:0000256" key="1">
    <source>
        <dbReference type="ARBA" id="ARBA00004613"/>
    </source>
</evidence>
<dbReference type="GeneID" id="114864921"/>
<feature type="signal peptide" evidence="8">
    <location>
        <begin position="1"/>
        <end position="19"/>
    </location>
</feature>
<keyword evidence="6 8" id="KW-0378">Hydrolase</keyword>
<keyword evidence="8" id="KW-0732">Signal</keyword>
<evidence type="ECO:0000256" key="4">
    <source>
        <dbReference type="ARBA" id="ARBA00022722"/>
    </source>
</evidence>
<dbReference type="GO" id="GO:0004519">
    <property type="term" value="F:endonuclease activity"/>
    <property type="evidence" value="ECO:0007669"/>
    <property type="project" value="UniProtKB-KW"/>
</dbReference>
<dbReference type="RefSeq" id="XP_029021769.1">
    <property type="nucleotide sequence ID" value="XM_029165936.3"/>
</dbReference>
<dbReference type="Proteomes" id="UP000515150">
    <property type="component" value="Chromosome 10"/>
</dbReference>
<feature type="domain" description="Ribonuclease A-domain" evidence="9">
    <location>
        <begin position="22"/>
        <end position="140"/>
    </location>
</feature>
<dbReference type="SMART" id="SM00092">
    <property type="entry name" value="RNAse_Pc"/>
    <property type="match status" value="1"/>
</dbReference>
<dbReference type="PROSITE" id="PS00127">
    <property type="entry name" value="RNASE_PANCREATIC"/>
    <property type="match status" value="1"/>
</dbReference>
<accession>A0A6P7NW48</accession>
<dbReference type="GO" id="GO:0003676">
    <property type="term" value="F:nucleic acid binding"/>
    <property type="evidence" value="ECO:0007669"/>
    <property type="project" value="InterPro"/>
</dbReference>
<feature type="chain" id="PRO_5028503718" evidence="8">
    <location>
        <begin position="20"/>
        <end position="142"/>
    </location>
</feature>
<dbReference type="PANTHER" id="PTHR11437:SF10">
    <property type="entry name" value="ANGIOGENIN-RELATED"/>
    <property type="match status" value="1"/>
</dbReference>
<dbReference type="FunCoup" id="A0A6P7NW48">
    <property type="interactions" value="1076"/>
</dbReference>
<sequence length="142" mass="16044">MKVQLVFLLLVLLSAAVFSQTVEDRYQHFLSQHVNDDMSVKRCDVEMSSRSITGANNACKETNTFILAGKKLVRGVCGQAGEPYQQGRNLRISLQPFSVIVCELKNQVRPPRCEYRGRARTVRIVIGCEKDFPVHYQESALP</sequence>
<dbReference type="Gene3D" id="3.10.130.10">
    <property type="entry name" value="Ribonuclease A-like domain"/>
    <property type="match status" value="1"/>
</dbReference>
<dbReference type="GO" id="GO:0050830">
    <property type="term" value="P:defense response to Gram-positive bacterium"/>
    <property type="evidence" value="ECO:0007669"/>
    <property type="project" value="TreeGrafter"/>
</dbReference>
<name>A0A6P7NW48_BETSP</name>
<comment type="subcellular location">
    <subcellularLocation>
        <location evidence="1">Secreted</location>
    </subcellularLocation>
</comment>